<dbReference type="InterPro" id="IPR047227">
    <property type="entry name" value="MEX3"/>
</dbReference>
<protein>
    <recommendedName>
        <fullName evidence="4">K Homology domain-containing protein</fullName>
    </recommendedName>
</protein>
<dbReference type="OrthoDB" id="427410at2759"/>
<dbReference type="OMA" id="HPHRESY"/>
<keyword evidence="3" id="KW-1185">Reference proteome</keyword>
<sequence length="164" mass="18251">MEQSSTLELVVEMEMGLGMGRMLEDEQRALQLALDQLSMLGLGEEQEQREPLADGEEEEEENSNNSNNATIGQHHHHQHHHHQHPHRESYLAALYEGGEAKKRGCNTTECVPVPSSEHVAEIVGRQGEWVSELGWAGSVDIVNRCVGERNALASASFIMASFRL</sequence>
<evidence type="ECO:0008006" key="4">
    <source>
        <dbReference type="Google" id="ProtNLM"/>
    </source>
</evidence>
<dbReference type="PANTHER" id="PTHR23285">
    <property type="entry name" value="RING FINGER AND KH DOMAIN CONTAINING PROTEIN 1"/>
    <property type="match status" value="1"/>
</dbReference>
<name>A0A401RQ43_CHIPU</name>
<feature type="compositionally biased region" description="Acidic residues" evidence="1">
    <location>
        <begin position="53"/>
        <end position="62"/>
    </location>
</feature>
<dbReference type="STRING" id="137246.A0A401RQ43"/>
<organism evidence="2 3">
    <name type="scientific">Chiloscyllium punctatum</name>
    <name type="common">Brownbanded bambooshark</name>
    <name type="synonym">Hemiscyllium punctatum</name>
    <dbReference type="NCBI Taxonomy" id="137246"/>
    <lineage>
        <taxon>Eukaryota</taxon>
        <taxon>Metazoa</taxon>
        <taxon>Chordata</taxon>
        <taxon>Craniata</taxon>
        <taxon>Vertebrata</taxon>
        <taxon>Chondrichthyes</taxon>
        <taxon>Elasmobranchii</taxon>
        <taxon>Galeomorphii</taxon>
        <taxon>Galeoidea</taxon>
        <taxon>Orectolobiformes</taxon>
        <taxon>Hemiscylliidae</taxon>
        <taxon>Chiloscyllium</taxon>
    </lineage>
</organism>
<feature type="region of interest" description="Disordered" evidence="1">
    <location>
        <begin position="44"/>
        <end position="88"/>
    </location>
</feature>
<gene>
    <name evidence="2" type="ORF">chiPu_0021327</name>
</gene>
<evidence type="ECO:0000256" key="1">
    <source>
        <dbReference type="SAM" id="MobiDB-lite"/>
    </source>
</evidence>
<dbReference type="PANTHER" id="PTHR23285:SF7">
    <property type="entry name" value="LD09246P1"/>
    <property type="match status" value="1"/>
</dbReference>
<dbReference type="Proteomes" id="UP000287033">
    <property type="component" value="Unassembled WGS sequence"/>
</dbReference>
<dbReference type="EMBL" id="BEZZ01003718">
    <property type="protein sequence ID" value="GCC20254.1"/>
    <property type="molecule type" value="Genomic_DNA"/>
</dbReference>
<evidence type="ECO:0000313" key="2">
    <source>
        <dbReference type="EMBL" id="GCC20254.1"/>
    </source>
</evidence>
<feature type="compositionally biased region" description="Basic residues" evidence="1">
    <location>
        <begin position="73"/>
        <end position="85"/>
    </location>
</feature>
<comment type="caution">
    <text evidence="2">The sequence shown here is derived from an EMBL/GenBank/DDBJ whole genome shotgun (WGS) entry which is preliminary data.</text>
</comment>
<reference evidence="2 3" key="1">
    <citation type="journal article" date="2018" name="Nat. Ecol. Evol.">
        <title>Shark genomes provide insights into elasmobranch evolution and the origin of vertebrates.</title>
        <authorList>
            <person name="Hara Y"/>
            <person name="Yamaguchi K"/>
            <person name="Onimaru K"/>
            <person name="Kadota M"/>
            <person name="Koyanagi M"/>
            <person name="Keeley SD"/>
            <person name="Tatsumi K"/>
            <person name="Tanaka K"/>
            <person name="Motone F"/>
            <person name="Kageyama Y"/>
            <person name="Nozu R"/>
            <person name="Adachi N"/>
            <person name="Nishimura O"/>
            <person name="Nakagawa R"/>
            <person name="Tanegashima C"/>
            <person name="Kiyatake I"/>
            <person name="Matsumoto R"/>
            <person name="Murakumo K"/>
            <person name="Nishida K"/>
            <person name="Terakita A"/>
            <person name="Kuratani S"/>
            <person name="Sato K"/>
            <person name="Hyodo S Kuraku.S."/>
        </authorList>
    </citation>
    <scope>NUCLEOTIDE SEQUENCE [LARGE SCALE GENOMIC DNA]</scope>
</reference>
<accession>A0A401RQ43</accession>
<proteinExistence type="predicted"/>
<dbReference type="GO" id="GO:0003723">
    <property type="term" value="F:RNA binding"/>
    <property type="evidence" value="ECO:0007669"/>
    <property type="project" value="InterPro"/>
</dbReference>
<dbReference type="AlphaFoldDB" id="A0A401RQ43"/>
<evidence type="ECO:0000313" key="3">
    <source>
        <dbReference type="Proteomes" id="UP000287033"/>
    </source>
</evidence>